<dbReference type="HAMAP" id="MF_01965">
    <property type="entry name" value="NADHX_dehydratase"/>
    <property type="match status" value="1"/>
</dbReference>
<dbReference type="GO" id="GO:0016301">
    <property type="term" value="F:kinase activity"/>
    <property type="evidence" value="ECO:0007669"/>
    <property type="project" value="UniProtKB-KW"/>
</dbReference>
<proteinExistence type="inferred from homology"/>
<keyword evidence="5 18" id="KW-0479">Metal-binding</keyword>
<dbReference type="GO" id="GO:0046872">
    <property type="term" value="F:metal ion binding"/>
    <property type="evidence" value="ECO:0007669"/>
    <property type="project" value="UniProtKB-UniRule"/>
</dbReference>
<evidence type="ECO:0000259" key="20">
    <source>
        <dbReference type="PROSITE" id="PS51383"/>
    </source>
</evidence>
<dbReference type="InterPro" id="IPR029056">
    <property type="entry name" value="Ribokinase-like"/>
</dbReference>
<dbReference type="NCBIfam" id="TIGR00197">
    <property type="entry name" value="yjeF_nterm"/>
    <property type="match status" value="1"/>
</dbReference>
<comment type="similarity">
    <text evidence="17">Belongs to the NnrD/CARKD family.</text>
</comment>
<comment type="caution">
    <text evidence="22">The sequence shown here is derived from an EMBL/GenBank/DDBJ whole genome shotgun (WGS) entry which is preliminary data.</text>
</comment>
<dbReference type="GO" id="GO:0005524">
    <property type="term" value="F:ATP binding"/>
    <property type="evidence" value="ECO:0007669"/>
    <property type="project" value="UniProtKB-UniRule"/>
</dbReference>
<dbReference type="Pfam" id="PF01256">
    <property type="entry name" value="Carb_kinase"/>
    <property type="match status" value="1"/>
</dbReference>
<keyword evidence="12 17" id="KW-0456">Lyase</keyword>
<evidence type="ECO:0000313" key="22">
    <source>
        <dbReference type="EMBL" id="PRY90174.1"/>
    </source>
</evidence>
<comment type="catalytic activity">
    <reaction evidence="1 18 19">
        <text>(6R)-NADHX = (6S)-NADHX</text>
        <dbReference type="Rhea" id="RHEA:32215"/>
        <dbReference type="ChEBI" id="CHEBI:64074"/>
        <dbReference type="ChEBI" id="CHEBI:64075"/>
        <dbReference type="EC" id="5.1.99.6"/>
    </reaction>
</comment>
<keyword evidence="8 17" id="KW-0521">NADP</keyword>
<dbReference type="HAMAP" id="MF_01966">
    <property type="entry name" value="NADHX_epimerase"/>
    <property type="match status" value="1"/>
</dbReference>
<dbReference type="EC" id="4.2.1.136" evidence="19"/>
<comment type="catalytic activity">
    <reaction evidence="2 18 19">
        <text>(6R)-NADPHX = (6S)-NADPHX</text>
        <dbReference type="Rhea" id="RHEA:32227"/>
        <dbReference type="ChEBI" id="CHEBI:64076"/>
        <dbReference type="ChEBI" id="CHEBI:64077"/>
        <dbReference type="EC" id="5.1.99.6"/>
    </reaction>
</comment>
<feature type="binding site" evidence="17">
    <location>
        <position position="301"/>
    </location>
    <ligand>
        <name>(6S)-NADPHX</name>
        <dbReference type="ChEBI" id="CHEBI:64076"/>
    </ligand>
</feature>
<feature type="binding site" evidence="18">
    <location>
        <begin position="132"/>
        <end position="138"/>
    </location>
    <ligand>
        <name>(6S)-NADPHX</name>
        <dbReference type="ChEBI" id="CHEBI:64076"/>
    </ligand>
</feature>
<dbReference type="GO" id="GO:0110051">
    <property type="term" value="P:metabolite repair"/>
    <property type="evidence" value="ECO:0007669"/>
    <property type="project" value="TreeGrafter"/>
</dbReference>
<keyword evidence="9 18" id="KW-0630">Potassium</keyword>
<dbReference type="PANTHER" id="PTHR12592:SF0">
    <property type="entry name" value="ATP-DEPENDENT (S)-NAD(P)H-HYDRATE DEHYDRATASE"/>
    <property type="match status" value="1"/>
</dbReference>
<dbReference type="GO" id="GO:0052856">
    <property type="term" value="F:NAD(P)HX epimerase activity"/>
    <property type="evidence" value="ECO:0007669"/>
    <property type="project" value="UniProtKB-UniRule"/>
</dbReference>
<comment type="function">
    <text evidence="17">Catalyzes the dehydration of the S-form of NAD(P)HX at the expense of ADP, which is converted to AMP. Together with NAD(P)HX epimerase, which catalyzes the epimerization of the S- and R-forms, the enzyme allows the repair of both epimers of NAD(P)HX, a damaged form of NAD(P)H that is a result of enzymatic or heat-dependent hydration.</text>
</comment>
<dbReference type="InterPro" id="IPR036652">
    <property type="entry name" value="YjeF_N_dom_sf"/>
</dbReference>
<dbReference type="AlphaFoldDB" id="A0A2T0WUD0"/>
<evidence type="ECO:0000256" key="15">
    <source>
        <dbReference type="ARBA" id="ARBA00048238"/>
    </source>
</evidence>
<feature type="binding site" evidence="18">
    <location>
        <position position="128"/>
    </location>
    <ligand>
        <name>K(+)</name>
        <dbReference type="ChEBI" id="CHEBI:29103"/>
    </ligand>
</feature>
<evidence type="ECO:0000256" key="17">
    <source>
        <dbReference type="HAMAP-Rule" id="MF_01965"/>
    </source>
</evidence>
<comment type="function">
    <text evidence="14 19">Bifunctional enzyme that catalyzes the epimerization of the S- and R-forms of NAD(P)HX and the dehydration of the S-form of NAD(P)HX at the expense of ADP, which is converted to AMP. This allows the repair of both epimers of NAD(P)HX, a damaged form of NAD(P)H that is a result of enzymatic or heat-dependent hydration.</text>
</comment>
<dbReference type="InterPro" id="IPR017953">
    <property type="entry name" value="Carbohydrate_kinase_pred_CS"/>
</dbReference>
<comment type="function">
    <text evidence="18">Catalyzes the epimerization of the S- and R-forms of NAD(P)HX, a damaged form of NAD(P)H that is a result of enzymatic or heat-dependent hydration. This is a prerequisite for the S-specific NAD(P)H-hydrate dehydratase to allow the repair of both epimers of NAD(P)HX.</text>
</comment>
<evidence type="ECO:0000256" key="2">
    <source>
        <dbReference type="ARBA" id="ARBA00000909"/>
    </source>
</evidence>
<evidence type="ECO:0000256" key="6">
    <source>
        <dbReference type="ARBA" id="ARBA00022741"/>
    </source>
</evidence>
<dbReference type="PIRSF" id="PIRSF017184">
    <property type="entry name" value="Nnr"/>
    <property type="match status" value="1"/>
</dbReference>
<comment type="similarity">
    <text evidence="18">Belongs to the NnrE/AIBP family.</text>
</comment>
<comment type="subunit">
    <text evidence="17">Homotetramer.</text>
</comment>
<keyword evidence="10 17" id="KW-0520">NAD</keyword>
<evidence type="ECO:0000256" key="12">
    <source>
        <dbReference type="ARBA" id="ARBA00023239"/>
    </source>
</evidence>
<feature type="binding site" evidence="17">
    <location>
        <begin position="464"/>
        <end position="468"/>
    </location>
    <ligand>
        <name>AMP</name>
        <dbReference type="ChEBI" id="CHEBI:456215"/>
    </ligand>
</feature>
<comment type="cofactor">
    <cofactor evidence="17">
        <name>Mg(2+)</name>
        <dbReference type="ChEBI" id="CHEBI:18420"/>
    </cofactor>
</comment>
<dbReference type="PROSITE" id="PS51383">
    <property type="entry name" value="YJEF_C_3"/>
    <property type="match status" value="1"/>
</dbReference>
<dbReference type="InterPro" id="IPR030677">
    <property type="entry name" value="Nnr"/>
</dbReference>
<feature type="binding site" evidence="17">
    <location>
        <position position="497"/>
    </location>
    <ligand>
        <name>AMP</name>
        <dbReference type="ChEBI" id="CHEBI:456215"/>
    </ligand>
</feature>
<dbReference type="PANTHER" id="PTHR12592">
    <property type="entry name" value="ATP-DEPENDENT (S)-NAD(P)H-HYDRATE DEHYDRATASE FAMILY MEMBER"/>
    <property type="match status" value="1"/>
</dbReference>
<dbReference type="CDD" id="cd01171">
    <property type="entry name" value="YXKO-related"/>
    <property type="match status" value="1"/>
</dbReference>
<dbReference type="SUPFAM" id="SSF64153">
    <property type="entry name" value="YjeF N-terminal domain-like"/>
    <property type="match status" value="1"/>
</dbReference>
<dbReference type="GO" id="GO:0052855">
    <property type="term" value="F:ADP-dependent NAD(P)H-hydrate dehydratase activity"/>
    <property type="evidence" value="ECO:0007669"/>
    <property type="project" value="UniProtKB-UniRule"/>
</dbReference>
<comment type="catalytic activity">
    <reaction evidence="15 17 19">
        <text>(6S)-NADHX + ADP = AMP + phosphate + NADH + H(+)</text>
        <dbReference type="Rhea" id="RHEA:32223"/>
        <dbReference type="ChEBI" id="CHEBI:15378"/>
        <dbReference type="ChEBI" id="CHEBI:43474"/>
        <dbReference type="ChEBI" id="CHEBI:57945"/>
        <dbReference type="ChEBI" id="CHEBI:64074"/>
        <dbReference type="ChEBI" id="CHEBI:456215"/>
        <dbReference type="ChEBI" id="CHEBI:456216"/>
        <dbReference type="EC" id="4.2.1.136"/>
    </reaction>
</comment>
<keyword evidence="13" id="KW-0511">Multifunctional enzyme</keyword>
<feature type="binding site" evidence="17">
    <location>
        <position position="498"/>
    </location>
    <ligand>
        <name>(6S)-NADPHX</name>
        <dbReference type="ChEBI" id="CHEBI:64076"/>
    </ligand>
</feature>
<keyword evidence="23" id="KW-1185">Reference proteome</keyword>
<feature type="binding site" evidence="17">
    <location>
        <position position="419"/>
    </location>
    <ligand>
        <name>(6S)-NADPHX</name>
        <dbReference type="ChEBI" id="CHEBI:64076"/>
    </ligand>
</feature>
<gene>
    <name evidence="18" type="primary">nnrE</name>
    <name evidence="17" type="synonym">nnrD</name>
    <name evidence="22" type="ORF">CLV74_105155</name>
</gene>
<organism evidence="22 23">
    <name type="scientific">Donghicola tyrosinivorans</name>
    <dbReference type="NCBI Taxonomy" id="1652492"/>
    <lineage>
        <taxon>Bacteria</taxon>
        <taxon>Pseudomonadati</taxon>
        <taxon>Pseudomonadota</taxon>
        <taxon>Alphaproteobacteria</taxon>
        <taxon>Rhodobacterales</taxon>
        <taxon>Roseobacteraceae</taxon>
        <taxon>Donghicola</taxon>
    </lineage>
</organism>
<dbReference type="PROSITE" id="PS01050">
    <property type="entry name" value="YJEF_C_2"/>
    <property type="match status" value="1"/>
</dbReference>
<feature type="binding site" evidence="18">
    <location>
        <begin position="62"/>
        <end position="66"/>
    </location>
    <ligand>
        <name>(6S)-NADPHX</name>
        <dbReference type="ChEBI" id="CHEBI:64076"/>
    </ligand>
</feature>
<evidence type="ECO:0000256" key="18">
    <source>
        <dbReference type="HAMAP-Rule" id="MF_01966"/>
    </source>
</evidence>
<comment type="similarity">
    <text evidence="3 19">In the N-terminal section; belongs to the NnrE/AIBP family.</text>
</comment>
<dbReference type="InterPro" id="IPR004443">
    <property type="entry name" value="YjeF_N_dom"/>
</dbReference>
<evidence type="ECO:0000256" key="11">
    <source>
        <dbReference type="ARBA" id="ARBA00023235"/>
    </source>
</evidence>
<dbReference type="NCBIfam" id="TIGR00196">
    <property type="entry name" value="yjeF_cterm"/>
    <property type="match status" value="1"/>
</dbReference>
<feature type="domain" description="YjeF C-terminal" evidence="20">
    <location>
        <begin position="266"/>
        <end position="556"/>
    </location>
</feature>
<evidence type="ECO:0000256" key="5">
    <source>
        <dbReference type="ARBA" id="ARBA00022723"/>
    </source>
</evidence>
<dbReference type="OrthoDB" id="9806925at2"/>
<keyword evidence="11 18" id="KW-0413">Isomerase</keyword>
<evidence type="ECO:0000256" key="10">
    <source>
        <dbReference type="ARBA" id="ARBA00023027"/>
    </source>
</evidence>
<dbReference type="Gene3D" id="3.40.50.10260">
    <property type="entry name" value="YjeF N-terminal domain"/>
    <property type="match status" value="1"/>
</dbReference>
<evidence type="ECO:0000259" key="21">
    <source>
        <dbReference type="PROSITE" id="PS51385"/>
    </source>
</evidence>
<dbReference type="Proteomes" id="UP000238392">
    <property type="component" value="Unassembled WGS sequence"/>
</dbReference>
<reference evidence="22 23" key="1">
    <citation type="submission" date="2018-03" db="EMBL/GenBank/DDBJ databases">
        <title>Genomic Encyclopedia of Archaeal and Bacterial Type Strains, Phase II (KMG-II): from individual species to whole genera.</title>
        <authorList>
            <person name="Goeker M."/>
        </authorList>
    </citation>
    <scope>NUCLEOTIDE SEQUENCE [LARGE SCALE GENOMIC DNA]</scope>
    <source>
        <strain evidence="22 23">DSM 100212</strain>
    </source>
</reference>
<dbReference type="EC" id="5.1.99.6" evidence="19"/>
<dbReference type="Gene3D" id="3.40.1190.20">
    <property type="match status" value="1"/>
</dbReference>
<keyword evidence="22" id="KW-0418">Kinase</keyword>
<dbReference type="GO" id="GO:0046496">
    <property type="term" value="P:nicotinamide nucleotide metabolic process"/>
    <property type="evidence" value="ECO:0007669"/>
    <property type="project" value="UniProtKB-UniRule"/>
</dbReference>
<keyword evidence="6 17" id="KW-0547">Nucleotide-binding</keyword>
<comment type="catalytic activity">
    <reaction evidence="16 17 19">
        <text>(6S)-NADPHX + ADP = AMP + phosphate + NADPH + H(+)</text>
        <dbReference type="Rhea" id="RHEA:32235"/>
        <dbReference type="ChEBI" id="CHEBI:15378"/>
        <dbReference type="ChEBI" id="CHEBI:43474"/>
        <dbReference type="ChEBI" id="CHEBI:57783"/>
        <dbReference type="ChEBI" id="CHEBI:64076"/>
        <dbReference type="ChEBI" id="CHEBI:456215"/>
        <dbReference type="ChEBI" id="CHEBI:456216"/>
        <dbReference type="EC" id="4.2.1.136"/>
    </reaction>
</comment>
<evidence type="ECO:0000256" key="9">
    <source>
        <dbReference type="ARBA" id="ARBA00022958"/>
    </source>
</evidence>
<protein>
    <recommendedName>
        <fullName evidence="19">Bifunctional NAD(P)H-hydrate repair enzyme</fullName>
    </recommendedName>
    <alternativeName>
        <fullName evidence="19">Nicotinamide nucleotide repair protein</fullName>
    </alternativeName>
    <domain>
        <recommendedName>
            <fullName evidence="19">ADP-dependent (S)-NAD(P)H-hydrate dehydratase</fullName>
            <ecNumber evidence="19">4.2.1.136</ecNumber>
        </recommendedName>
        <alternativeName>
            <fullName evidence="19">ADP-dependent NAD(P)HX dehydratase</fullName>
        </alternativeName>
    </domain>
    <domain>
        <recommendedName>
            <fullName evidence="19">NAD(P)H-hydrate epimerase</fullName>
            <ecNumber evidence="19">5.1.99.6</ecNumber>
        </recommendedName>
    </domain>
</protein>
<comment type="similarity">
    <text evidence="4 19">In the C-terminal section; belongs to the NnrD/CARKD family.</text>
</comment>
<accession>A0A2T0WUD0</accession>
<evidence type="ECO:0000256" key="19">
    <source>
        <dbReference type="PIRNR" id="PIRNR017184"/>
    </source>
</evidence>
<evidence type="ECO:0000256" key="7">
    <source>
        <dbReference type="ARBA" id="ARBA00022840"/>
    </source>
</evidence>
<evidence type="ECO:0000256" key="8">
    <source>
        <dbReference type="ARBA" id="ARBA00022857"/>
    </source>
</evidence>
<evidence type="ECO:0000313" key="23">
    <source>
        <dbReference type="Proteomes" id="UP000238392"/>
    </source>
</evidence>
<name>A0A2T0WUD0_9RHOB</name>
<evidence type="ECO:0000256" key="1">
    <source>
        <dbReference type="ARBA" id="ARBA00000013"/>
    </source>
</evidence>
<evidence type="ECO:0000256" key="13">
    <source>
        <dbReference type="ARBA" id="ARBA00023268"/>
    </source>
</evidence>
<evidence type="ECO:0000256" key="14">
    <source>
        <dbReference type="ARBA" id="ARBA00025153"/>
    </source>
</evidence>
<dbReference type="RefSeq" id="WP_106263991.1">
    <property type="nucleotide sequence ID" value="NZ_PVTQ01000005.1"/>
</dbReference>
<keyword evidence="22" id="KW-0808">Transferase</keyword>
<dbReference type="SUPFAM" id="SSF53613">
    <property type="entry name" value="Ribokinase-like"/>
    <property type="match status" value="1"/>
</dbReference>
<comment type="cofactor">
    <cofactor evidence="18 19">
        <name>K(+)</name>
        <dbReference type="ChEBI" id="CHEBI:29103"/>
    </cofactor>
    <text evidence="18 19">Binds 1 potassium ion per subunit.</text>
</comment>
<sequence>MGEILTAAQMRAKEKSIMDSGAASGLELMERAGRGVVDAAIHAIGDLTSCNHHAVVLCGPGNNGGDGFVIARTLSEMGWTVEVFFWGKAEALSGDARHMHDLWTAIGEIRPMTAEAAGQGVCPTFLFDAMFGIGISRPIPIDCARAFETVTKRQTEDGMKRCFVVAVDCPSGLDVDSGEVLVPILEEDADDEAVMAYFPETVRPRLLPLHTDLCVTFHALKMGHCLTEVSDLAPAVVDIGLDADAVGQVPIPAGGPTVQVPPPELPTKAWVRAVTAIGAGGHKYDRGHALILGGGPGKGGAARMAARAALRVGAGLVTLAVPPEAVAENAAQLNAIMLSEVLDAKALATMLEDDRLSAICVGPGLGVGQRTRDLVLTALRMTAEDGRRVILDADALGSFADTPEDLFKACHDGVTITPHEGEFARLFPDLGQRVRRSDPSKPALGKVDAALRAAERLGATVLLKGEATVLADHRGASAIHSALYDRKAPWLGTAGAGDVLAGLIAGLSAAQMAQISHAIDLAAVAAWLHVECARSFGPGLIAEDLPEQLPKVFRDLGF</sequence>
<comment type="caution">
    <text evidence="18">Lacks conserved residue(s) required for the propagation of feature annotation.</text>
</comment>
<feature type="binding site" evidence="18">
    <location>
        <position position="63"/>
    </location>
    <ligand>
        <name>K(+)</name>
        <dbReference type="ChEBI" id="CHEBI:29103"/>
    </ligand>
</feature>
<keyword evidence="7 17" id="KW-0067">ATP-binding</keyword>
<evidence type="ECO:0000256" key="3">
    <source>
        <dbReference type="ARBA" id="ARBA00006001"/>
    </source>
</evidence>
<dbReference type="PROSITE" id="PS51385">
    <property type="entry name" value="YJEF_N"/>
    <property type="match status" value="1"/>
</dbReference>
<feature type="binding site" evidence="18">
    <location>
        <position position="168"/>
    </location>
    <ligand>
        <name>(6S)-NADPHX</name>
        <dbReference type="ChEBI" id="CHEBI:64076"/>
    </ligand>
</feature>
<dbReference type="Pfam" id="PF03853">
    <property type="entry name" value="YjeF_N"/>
    <property type="match status" value="1"/>
</dbReference>
<evidence type="ECO:0000256" key="16">
    <source>
        <dbReference type="ARBA" id="ARBA00049209"/>
    </source>
</evidence>
<evidence type="ECO:0000256" key="4">
    <source>
        <dbReference type="ARBA" id="ARBA00009524"/>
    </source>
</evidence>
<dbReference type="InterPro" id="IPR000631">
    <property type="entry name" value="CARKD"/>
</dbReference>
<feature type="domain" description="YjeF N-terminal" evidence="21">
    <location>
        <begin position="10"/>
        <end position="247"/>
    </location>
</feature>
<dbReference type="EMBL" id="PVTQ01000005">
    <property type="protein sequence ID" value="PRY90174.1"/>
    <property type="molecule type" value="Genomic_DNA"/>
</dbReference>
<feature type="binding site" evidence="18">
    <location>
        <position position="171"/>
    </location>
    <ligand>
        <name>K(+)</name>
        <dbReference type="ChEBI" id="CHEBI:29103"/>
    </ligand>
</feature>
<feature type="binding site" evidence="17">
    <location>
        <position position="364"/>
    </location>
    <ligand>
        <name>(6S)-NADPHX</name>
        <dbReference type="ChEBI" id="CHEBI:64076"/>
    </ligand>
</feature>